<dbReference type="InterPro" id="IPR051781">
    <property type="entry name" value="Metallo-dep_Hydrolase"/>
</dbReference>
<dbReference type="Pfam" id="PF01979">
    <property type="entry name" value="Amidohydro_1"/>
    <property type="match status" value="1"/>
</dbReference>
<dbReference type="AlphaFoldDB" id="A0AAN9UR41"/>
<dbReference type="InterPro" id="IPR032466">
    <property type="entry name" value="Metal_Hydrolase"/>
</dbReference>
<dbReference type="CDD" id="cd01299">
    <property type="entry name" value="Met_dep_hydrolase_A"/>
    <property type="match status" value="1"/>
</dbReference>
<dbReference type="Proteomes" id="UP001320420">
    <property type="component" value="Unassembled WGS sequence"/>
</dbReference>
<dbReference type="Gene3D" id="2.30.40.10">
    <property type="entry name" value="Urease, subunit C, domain 1"/>
    <property type="match status" value="1"/>
</dbReference>
<feature type="domain" description="Amidohydrolase-related" evidence="2">
    <location>
        <begin position="93"/>
        <end position="448"/>
    </location>
</feature>
<evidence type="ECO:0000313" key="3">
    <source>
        <dbReference type="EMBL" id="KAK7752353.1"/>
    </source>
</evidence>
<dbReference type="GO" id="GO:0016810">
    <property type="term" value="F:hydrolase activity, acting on carbon-nitrogen (but not peptide) bonds"/>
    <property type="evidence" value="ECO:0007669"/>
    <property type="project" value="InterPro"/>
</dbReference>
<dbReference type="PANTHER" id="PTHR43135">
    <property type="entry name" value="ALPHA-D-RIBOSE 1-METHYLPHOSPHONATE 5-TRIPHOSPHATE DIPHOSPHATASE"/>
    <property type="match status" value="1"/>
</dbReference>
<keyword evidence="4" id="KW-1185">Reference proteome</keyword>
<dbReference type="InterPro" id="IPR006680">
    <property type="entry name" value="Amidohydro-rel"/>
</dbReference>
<evidence type="ECO:0000256" key="1">
    <source>
        <dbReference type="SAM" id="MobiDB-lite"/>
    </source>
</evidence>
<accession>A0AAN9UR41</accession>
<dbReference type="EMBL" id="JAKJXP020000039">
    <property type="protein sequence ID" value="KAK7752353.1"/>
    <property type="molecule type" value="Genomic_DNA"/>
</dbReference>
<dbReference type="SUPFAM" id="SSF51338">
    <property type="entry name" value="Composite domain of metallo-dependent hydrolases"/>
    <property type="match status" value="1"/>
</dbReference>
<organism evidence="3 4">
    <name type="scientific">Diatrype stigma</name>
    <dbReference type="NCBI Taxonomy" id="117547"/>
    <lineage>
        <taxon>Eukaryota</taxon>
        <taxon>Fungi</taxon>
        <taxon>Dikarya</taxon>
        <taxon>Ascomycota</taxon>
        <taxon>Pezizomycotina</taxon>
        <taxon>Sordariomycetes</taxon>
        <taxon>Xylariomycetidae</taxon>
        <taxon>Xylariales</taxon>
        <taxon>Diatrypaceae</taxon>
        <taxon>Diatrype</taxon>
    </lineage>
</organism>
<reference evidence="3 4" key="1">
    <citation type="submission" date="2024-02" db="EMBL/GenBank/DDBJ databases">
        <title>De novo assembly and annotation of 12 fungi associated with fruit tree decline syndrome in Ontario, Canada.</title>
        <authorList>
            <person name="Sulman M."/>
            <person name="Ellouze W."/>
            <person name="Ilyukhin E."/>
        </authorList>
    </citation>
    <scope>NUCLEOTIDE SEQUENCE [LARGE SCALE GENOMIC DNA]</scope>
    <source>
        <strain evidence="3 4">M11/M66-122</strain>
    </source>
</reference>
<dbReference type="SUPFAM" id="SSF51556">
    <property type="entry name" value="Metallo-dependent hydrolases"/>
    <property type="match status" value="1"/>
</dbReference>
<feature type="region of interest" description="Disordered" evidence="1">
    <location>
        <begin position="57"/>
        <end position="80"/>
    </location>
</feature>
<gene>
    <name evidence="3" type="ORF">SLS62_005689</name>
</gene>
<dbReference type="PANTHER" id="PTHR43135:SF3">
    <property type="entry name" value="ALPHA-D-RIBOSE 1-METHYLPHOSPHONATE 5-TRIPHOSPHATE DIPHOSPHATASE"/>
    <property type="match status" value="1"/>
</dbReference>
<evidence type="ECO:0000313" key="4">
    <source>
        <dbReference type="Proteomes" id="UP001320420"/>
    </source>
</evidence>
<name>A0AAN9UR41_9PEZI</name>
<proteinExistence type="predicted"/>
<protein>
    <recommendedName>
        <fullName evidence="2">Amidohydrolase-related domain-containing protein</fullName>
    </recommendedName>
</protein>
<sequence length="453" mass="47130">MTGISASHGSDSEPIPEKVIKPWKLPPQKTYVFKNCNIIDPADGVVRPNATVKLAGGTIQSVRDRQSQSQTSDEQDCSDETDGTIVVDLAGRYLCPGLIDCHVHLSSVPGEATLAGTMQSASSDPAVSLVRQPFVCGQVLRRGFTTVRDCGGATLALKEAIADDVFPGPRLFIAGRALSQTGGHGDTRSAHDRGPPSGSCCGAGGLAVVCDGVPDCTRAAREQLRTGADFIKVMVGGGVASPTDALESTQFTAAEVAAIVEVARGHGVAVTAHAYTPRAIRHAVDAGATGIEHGNLLDGATAAHMAARGVRLTPTLVAYEAMAASSGGGFLPPESRRKNDAVLTHGLRSLKIAAAAGVEMCYGSDLLGPLAAEQSCEFAIRRQVLSSLEVLRSATVNAARLLGQEEFLGRVAEGFAADVLILRENPLEDVGILADPESHVLAVIKNGRVYESR</sequence>
<dbReference type="Gene3D" id="3.20.20.140">
    <property type="entry name" value="Metal-dependent hydrolases"/>
    <property type="match status" value="1"/>
</dbReference>
<evidence type="ECO:0000259" key="2">
    <source>
        <dbReference type="Pfam" id="PF01979"/>
    </source>
</evidence>
<dbReference type="InterPro" id="IPR057744">
    <property type="entry name" value="OTAase-like"/>
</dbReference>
<comment type="caution">
    <text evidence="3">The sequence shown here is derived from an EMBL/GenBank/DDBJ whole genome shotgun (WGS) entry which is preliminary data.</text>
</comment>
<dbReference type="InterPro" id="IPR011059">
    <property type="entry name" value="Metal-dep_hydrolase_composite"/>
</dbReference>